<evidence type="ECO:0000256" key="1">
    <source>
        <dbReference type="SAM" id="MobiDB-lite"/>
    </source>
</evidence>
<feature type="region of interest" description="Disordered" evidence="1">
    <location>
        <begin position="247"/>
        <end position="321"/>
    </location>
</feature>
<accession>A0ABQ7ZPI4</accession>
<dbReference type="Proteomes" id="UP000824890">
    <property type="component" value="Unassembled WGS sequence"/>
</dbReference>
<feature type="compositionally biased region" description="Polar residues" evidence="1">
    <location>
        <begin position="276"/>
        <end position="287"/>
    </location>
</feature>
<keyword evidence="3" id="KW-1185">Reference proteome</keyword>
<feature type="compositionally biased region" description="Basic and acidic residues" evidence="1">
    <location>
        <begin position="115"/>
        <end position="141"/>
    </location>
</feature>
<feature type="compositionally biased region" description="Basic and acidic residues" evidence="1">
    <location>
        <begin position="26"/>
        <end position="38"/>
    </location>
</feature>
<evidence type="ECO:0000313" key="2">
    <source>
        <dbReference type="EMBL" id="KAH0882152.1"/>
    </source>
</evidence>
<feature type="compositionally biased region" description="Basic and acidic residues" evidence="1">
    <location>
        <begin position="45"/>
        <end position="78"/>
    </location>
</feature>
<feature type="compositionally biased region" description="Basic and acidic residues" evidence="1">
    <location>
        <begin position="1"/>
        <end position="12"/>
    </location>
</feature>
<gene>
    <name evidence="2" type="ORF">HID58_058248</name>
</gene>
<comment type="caution">
    <text evidence="2">The sequence shown here is derived from an EMBL/GenBank/DDBJ whole genome shotgun (WGS) entry which is preliminary data.</text>
</comment>
<proteinExistence type="predicted"/>
<name>A0ABQ7ZPI4_BRANA</name>
<feature type="compositionally biased region" description="Basic residues" evidence="1">
    <location>
        <begin position="288"/>
        <end position="306"/>
    </location>
</feature>
<reference evidence="2 3" key="1">
    <citation type="submission" date="2021-05" db="EMBL/GenBank/DDBJ databases">
        <title>Genome Assembly of Synthetic Allotetraploid Brassica napus Reveals Homoeologous Exchanges between Subgenomes.</title>
        <authorList>
            <person name="Davis J.T."/>
        </authorList>
    </citation>
    <scope>NUCLEOTIDE SEQUENCE [LARGE SCALE GENOMIC DNA]</scope>
    <source>
        <strain evidence="3">cv. Da-Ae</strain>
        <tissue evidence="2">Seedling</tissue>
    </source>
</reference>
<organism evidence="2 3">
    <name type="scientific">Brassica napus</name>
    <name type="common">Rape</name>
    <dbReference type="NCBI Taxonomy" id="3708"/>
    <lineage>
        <taxon>Eukaryota</taxon>
        <taxon>Viridiplantae</taxon>
        <taxon>Streptophyta</taxon>
        <taxon>Embryophyta</taxon>
        <taxon>Tracheophyta</taxon>
        <taxon>Spermatophyta</taxon>
        <taxon>Magnoliopsida</taxon>
        <taxon>eudicotyledons</taxon>
        <taxon>Gunneridae</taxon>
        <taxon>Pentapetalae</taxon>
        <taxon>rosids</taxon>
        <taxon>malvids</taxon>
        <taxon>Brassicales</taxon>
        <taxon>Brassicaceae</taxon>
        <taxon>Brassiceae</taxon>
        <taxon>Brassica</taxon>
    </lineage>
</organism>
<sequence>MNHHTGSDRETTNNRVSSRSQNIPPHYERRRDVTHDNTSHQTYKRSRDFLKDRLSGGYHREPPAYKRSRYEAPRDRGETLLSRGKANKRQMEYREIIRGNSPKSPPPIKGNLYSKEQKEASPRTERKQQTMGETQRRERSSSSRSVNETPARGVPLQEGSPQLLQQIPHEALEGAMEEVRDVMTKYTNCVDPTERAARQERFRLAEEEGEVEEAGTIMLLAELASHEMTPLEEPTTVSPRVPALQRLGPSIETAPPEMAEPILKRKPGRPPGPRRIQSSPKTLQGSCSKKKKTQQTKPPLARRKLSTARGSGGTGAVEATT</sequence>
<evidence type="ECO:0000313" key="3">
    <source>
        <dbReference type="Proteomes" id="UP000824890"/>
    </source>
</evidence>
<feature type="region of interest" description="Disordered" evidence="1">
    <location>
        <begin position="1"/>
        <end position="161"/>
    </location>
</feature>
<feature type="compositionally biased region" description="Polar residues" evidence="1">
    <location>
        <begin position="13"/>
        <end position="23"/>
    </location>
</feature>
<dbReference type="EMBL" id="JAGKQM010000014">
    <property type="protein sequence ID" value="KAH0882152.1"/>
    <property type="molecule type" value="Genomic_DNA"/>
</dbReference>
<protein>
    <submittedName>
        <fullName evidence="2">Uncharacterized protein</fullName>
    </submittedName>
</protein>